<evidence type="ECO:0000256" key="4">
    <source>
        <dbReference type="ARBA" id="ARBA00023136"/>
    </source>
</evidence>
<evidence type="ECO:0000313" key="6">
    <source>
        <dbReference type="EMBL" id="KAG0687668.1"/>
    </source>
</evidence>
<dbReference type="SUPFAM" id="SSF103481">
    <property type="entry name" value="Multidrug resistance efflux transporter EmrE"/>
    <property type="match status" value="1"/>
</dbReference>
<dbReference type="GO" id="GO:0015165">
    <property type="term" value="F:pyrimidine nucleotide-sugar transmembrane transporter activity"/>
    <property type="evidence" value="ECO:0007669"/>
    <property type="project" value="InterPro"/>
</dbReference>
<dbReference type="Pfam" id="PF04142">
    <property type="entry name" value="Nuc_sug_transp"/>
    <property type="match status" value="1"/>
</dbReference>
<dbReference type="PANTHER" id="PTHR13146:SF0">
    <property type="entry name" value="SOLUTE CARRIER FAMILY 35 MEMBER F6"/>
    <property type="match status" value="1"/>
</dbReference>
<gene>
    <name evidence="6" type="ORF">C6P40_002037</name>
</gene>
<feature type="transmembrane region" description="Helical" evidence="5">
    <location>
        <begin position="110"/>
        <end position="130"/>
    </location>
</feature>
<comment type="caution">
    <text evidence="6">The sequence shown here is derived from an EMBL/GenBank/DDBJ whole genome shotgun (WGS) entry which is preliminary data.</text>
</comment>
<protein>
    <submittedName>
        <fullName evidence="6">Uncharacterized protein</fullName>
    </submittedName>
</protein>
<feature type="transmembrane region" description="Helical" evidence="5">
    <location>
        <begin position="290"/>
        <end position="308"/>
    </location>
</feature>
<dbReference type="PANTHER" id="PTHR13146">
    <property type="match status" value="1"/>
</dbReference>
<feature type="transmembrane region" description="Helical" evidence="5">
    <location>
        <begin position="84"/>
        <end position="104"/>
    </location>
</feature>
<organism evidence="6 7">
    <name type="scientific">Pichia californica</name>
    <dbReference type="NCBI Taxonomy" id="460514"/>
    <lineage>
        <taxon>Eukaryota</taxon>
        <taxon>Fungi</taxon>
        <taxon>Dikarya</taxon>
        <taxon>Ascomycota</taxon>
        <taxon>Saccharomycotina</taxon>
        <taxon>Pichiomycetes</taxon>
        <taxon>Pichiales</taxon>
        <taxon>Pichiaceae</taxon>
        <taxon>Pichia</taxon>
    </lineage>
</organism>
<keyword evidence="3 5" id="KW-1133">Transmembrane helix</keyword>
<keyword evidence="4 5" id="KW-0472">Membrane</keyword>
<dbReference type="AlphaFoldDB" id="A0A9P6WL18"/>
<feature type="transmembrane region" description="Helical" evidence="5">
    <location>
        <begin position="178"/>
        <end position="200"/>
    </location>
</feature>
<feature type="transmembrane region" description="Helical" evidence="5">
    <location>
        <begin position="221"/>
        <end position="238"/>
    </location>
</feature>
<comment type="subcellular location">
    <subcellularLocation>
        <location evidence="1">Membrane</location>
        <topology evidence="1">Multi-pass membrane protein</topology>
    </subcellularLocation>
</comment>
<sequence length="354" mass="40185">MQCVSHCNNPVKAEYFDQPVLQTLQMFVGELLCWIPFYIIKYYRKKSTIIINDEETEASRLVNDTTENVEDIVKVKTTIKRSPILALPAICDLLGTTIMNIGLLYTPVSIYQMTRGSVILIVGLMSVIFLQKKITKLEWISLIVVFFGVFLVGLSGYFDNGKSNDEVMNAFGEVIESLDIIFGMVLIFMGITMTAIQFVVEEHILSHFKLEPMEIVGYEGFYGSIIASHIMFFGKLLYGKGIWDMNKSFSQVFHNPVILSSSLLIMLYICIFNFCGITLTFLLSATSRSTIDTSRTLLVWLISLAIGWENFHWLQLLAFGMLVGGTLSFNGVIQPETWKITPKWLKDLENEIHI</sequence>
<evidence type="ECO:0000256" key="1">
    <source>
        <dbReference type="ARBA" id="ARBA00004141"/>
    </source>
</evidence>
<reference evidence="6" key="1">
    <citation type="submission" date="2020-11" db="EMBL/GenBank/DDBJ databases">
        <title>Kefir isolates.</title>
        <authorList>
            <person name="Marcisauskas S."/>
            <person name="Kim Y."/>
            <person name="Blasche S."/>
        </authorList>
    </citation>
    <scope>NUCLEOTIDE SEQUENCE</scope>
    <source>
        <strain evidence="6">Olga-1</strain>
    </source>
</reference>
<dbReference type="GO" id="GO:0000139">
    <property type="term" value="C:Golgi membrane"/>
    <property type="evidence" value="ECO:0007669"/>
    <property type="project" value="InterPro"/>
</dbReference>
<name>A0A9P6WL18_9ASCO</name>
<dbReference type="Proteomes" id="UP000697127">
    <property type="component" value="Unassembled WGS sequence"/>
</dbReference>
<keyword evidence="7" id="KW-1185">Reference proteome</keyword>
<accession>A0A9P6WL18</accession>
<dbReference type="InterPro" id="IPR007271">
    <property type="entry name" value="Nuc_sug_transpt"/>
</dbReference>
<feature type="transmembrane region" description="Helical" evidence="5">
    <location>
        <begin position="20"/>
        <end position="40"/>
    </location>
</feature>
<evidence type="ECO:0000256" key="3">
    <source>
        <dbReference type="ARBA" id="ARBA00022989"/>
    </source>
</evidence>
<proteinExistence type="predicted"/>
<evidence type="ECO:0000256" key="2">
    <source>
        <dbReference type="ARBA" id="ARBA00022692"/>
    </source>
</evidence>
<dbReference type="InterPro" id="IPR037185">
    <property type="entry name" value="EmrE-like"/>
</dbReference>
<feature type="transmembrane region" description="Helical" evidence="5">
    <location>
        <begin position="137"/>
        <end position="158"/>
    </location>
</feature>
<evidence type="ECO:0000256" key="5">
    <source>
        <dbReference type="SAM" id="Phobius"/>
    </source>
</evidence>
<dbReference type="EMBL" id="PUHW01000230">
    <property type="protein sequence ID" value="KAG0687668.1"/>
    <property type="molecule type" value="Genomic_DNA"/>
</dbReference>
<keyword evidence="2 5" id="KW-0812">Transmembrane</keyword>
<evidence type="ECO:0000313" key="7">
    <source>
        <dbReference type="Proteomes" id="UP000697127"/>
    </source>
</evidence>
<feature type="transmembrane region" description="Helical" evidence="5">
    <location>
        <begin position="258"/>
        <end position="283"/>
    </location>
</feature>